<dbReference type="InterPro" id="IPR039420">
    <property type="entry name" value="WalR-like"/>
</dbReference>
<evidence type="ECO:0000256" key="2">
    <source>
        <dbReference type="ARBA" id="ARBA00023015"/>
    </source>
</evidence>
<keyword evidence="4" id="KW-0804">Transcription</keyword>
<evidence type="ECO:0000313" key="8">
    <source>
        <dbReference type="EMBL" id="NKE73398.1"/>
    </source>
</evidence>
<keyword evidence="1 5" id="KW-0597">Phosphoprotein</keyword>
<dbReference type="SUPFAM" id="SSF46894">
    <property type="entry name" value="C-terminal effector domain of the bipartite response regulators"/>
    <property type="match status" value="1"/>
</dbReference>
<dbReference type="PROSITE" id="PS50110">
    <property type="entry name" value="RESPONSE_REGULATORY"/>
    <property type="match status" value="1"/>
</dbReference>
<proteinExistence type="predicted"/>
<dbReference type="InterPro" id="IPR001789">
    <property type="entry name" value="Sig_transdc_resp-reg_receiver"/>
</dbReference>
<evidence type="ECO:0000256" key="1">
    <source>
        <dbReference type="ARBA" id="ARBA00022553"/>
    </source>
</evidence>
<feature type="domain" description="HTH luxR-type" evidence="6">
    <location>
        <begin position="146"/>
        <end position="211"/>
    </location>
</feature>
<evidence type="ECO:0000256" key="3">
    <source>
        <dbReference type="ARBA" id="ARBA00023125"/>
    </source>
</evidence>
<dbReference type="SUPFAM" id="SSF52172">
    <property type="entry name" value="CheY-like"/>
    <property type="match status" value="1"/>
</dbReference>
<dbReference type="PANTHER" id="PTHR43214">
    <property type="entry name" value="TWO-COMPONENT RESPONSE REGULATOR"/>
    <property type="match status" value="1"/>
</dbReference>
<dbReference type="RefSeq" id="WP_168063347.1">
    <property type="nucleotide sequence ID" value="NZ_VTOW01000006.1"/>
</dbReference>
<accession>A0A7X6DUW3</accession>
<gene>
    <name evidence="8" type="ORF">MNODULE_21805</name>
</gene>
<dbReference type="Proteomes" id="UP000534783">
    <property type="component" value="Unassembled WGS sequence"/>
</dbReference>
<dbReference type="GO" id="GO:0006355">
    <property type="term" value="P:regulation of DNA-templated transcription"/>
    <property type="evidence" value="ECO:0007669"/>
    <property type="project" value="InterPro"/>
</dbReference>
<dbReference type="PRINTS" id="PR00038">
    <property type="entry name" value="HTHLUXR"/>
</dbReference>
<keyword evidence="3" id="KW-0238">DNA-binding</keyword>
<evidence type="ECO:0000256" key="5">
    <source>
        <dbReference type="PROSITE-ProRule" id="PRU00169"/>
    </source>
</evidence>
<dbReference type="InterPro" id="IPR011006">
    <property type="entry name" value="CheY-like_superfamily"/>
</dbReference>
<evidence type="ECO:0000259" key="6">
    <source>
        <dbReference type="PROSITE" id="PS50043"/>
    </source>
</evidence>
<keyword evidence="9" id="KW-1185">Reference proteome</keyword>
<dbReference type="InterPro" id="IPR058245">
    <property type="entry name" value="NreC/VraR/RcsB-like_REC"/>
</dbReference>
<dbReference type="InterPro" id="IPR016032">
    <property type="entry name" value="Sig_transdc_resp-reg_C-effctor"/>
</dbReference>
<dbReference type="PROSITE" id="PS50043">
    <property type="entry name" value="HTH_LUXR_2"/>
    <property type="match status" value="1"/>
</dbReference>
<dbReference type="CDD" id="cd06170">
    <property type="entry name" value="LuxR_C_like"/>
    <property type="match status" value="1"/>
</dbReference>
<protein>
    <submittedName>
        <fullName evidence="8">Response regulator transcription factor</fullName>
    </submittedName>
</protein>
<dbReference type="CDD" id="cd17535">
    <property type="entry name" value="REC_NarL-like"/>
    <property type="match status" value="1"/>
</dbReference>
<dbReference type="SMART" id="SM00421">
    <property type="entry name" value="HTH_LUXR"/>
    <property type="match status" value="1"/>
</dbReference>
<dbReference type="GO" id="GO:0000160">
    <property type="term" value="P:phosphorelay signal transduction system"/>
    <property type="evidence" value="ECO:0007669"/>
    <property type="project" value="InterPro"/>
</dbReference>
<dbReference type="Gene3D" id="3.40.50.2300">
    <property type="match status" value="1"/>
</dbReference>
<dbReference type="AlphaFoldDB" id="A0A7X6DUW3"/>
<feature type="modified residue" description="4-aspartylphosphate" evidence="5">
    <location>
        <position position="56"/>
    </location>
</feature>
<evidence type="ECO:0000256" key="4">
    <source>
        <dbReference type="ARBA" id="ARBA00023163"/>
    </source>
</evidence>
<sequence>MNLIRVLQVDDHKLVCAGMRLLLEGLEGVQVVAEAHDGREALALVKVHHPDMVLMDIAMKGLNGLEATAHLKKEFPEIRVIILSMYSSEEHVLQGLRAGASGYLLKDAATQELEQAIRAVMRGEMYLSPPVSKQVIGDYVHRVSQGYKATCELTHRQREILQMIAEGQSTKEIAHQLDLSVKTIETHRAQLMKRLGIYDIAGLVRCAIRMGLITPDK</sequence>
<dbReference type="GO" id="GO:0003677">
    <property type="term" value="F:DNA binding"/>
    <property type="evidence" value="ECO:0007669"/>
    <property type="project" value="UniProtKB-KW"/>
</dbReference>
<keyword evidence="2" id="KW-0805">Transcription regulation</keyword>
<evidence type="ECO:0000313" key="9">
    <source>
        <dbReference type="Proteomes" id="UP000534783"/>
    </source>
</evidence>
<dbReference type="SMART" id="SM00448">
    <property type="entry name" value="REC"/>
    <property type="match status" value="1"/>
</dbReference>
<reference evidence="8 9" key="1">
    <citation type="journal article" date="2020" name="Nature">
        <title>Bacterial chemolithoautotrophy via manganese oxidation.</title>
        <authorList>
            <person name="Yu H."/>
            <person name="Leadbetter J.R."/>
        </authorList>
    </citation>
    <scope>NUCLEOTIDE SEQUENCE [LARGE SCALE GENOMIC DNA]</scope>
    <source>
        <strain evidence="8 9">Mn-1</strain>
    </source>
</reference>
<dbReference type="EMBL" id="VTOW01000006">
    <property type="protein sequence ID" value="NKE73398.1"/>
    <property type="molecule type" value="Genomic_DNA"/>
</dbReference>
<dbReference type="Pfam" id="PF00072">
    <property type="entry name" value="Response_reg"/>
    <property type="match status" value="1"/>
</dbReference>
<evidence type="ECO:0000259" key="7">
    <source>
        <dbReference type="PROSITE" id="PS50110"/>
    </source>
</evidence>
<organism evidence="8 9">
    <name type="scientific">Candidatus Manganitrophus noduliformans</name>
    <dbReference type="NCBI Taxonomy" id="2606439"/>
    <lineage>
        <taxon>Bacteria</taxon>
        <taxon>Pseudomonadati</taxon>
        <taxon>Nitrospirota</taxon>
        <taxon>Nitrospiria</taxon>
        <taxon>Candidatus Troglogloeales</taxon>
        <taxon>Candidatus Manganitrophaceae</taxon>
        <taxon>Candidatus Manganitrophus</taxon>
    </lineage>
</organism>
<dbReference type="Pfam" id="PF00196">
    <property type="entry name" value="GerE"/>
    <property type="match status" value="1"/>
</dbReference>
<name>A0A7X6DUW3_9BACT</name>
<dbReference type="PANTHER" id="PTHR43214:SF41">
    <property type="entry name" value="NITRATE_NITRITE RESPONSE REGULATOR PROTEIN NARP"/>
    <property type="match status" value="1"/>
</dbReference>
<dbReference type="InterPro" id="IPR000792">
    <property type="entry name" value="Tscrpt_reg_LuxR_C"/>
</dbReference>
<comment type="caution">
    <text evidence="8">The sequence shown here is derived from an EMBL/GenBank/DDBJ whole genome shotgun (WGS) entry which is preliminary data.</text>
</comment>
<feature type="domain" description="Response regulatory" evidence="7">
    <location>
        <begin position="5"/>
        <end position="121"/>
    </location>
</feature>